<dbReference type="GO" id="GO:0003677">
    <property type="term" value="F:DNA binding"/>
    <property type="evidence" value="ECO:0007669"/>
    <property type="project" value="UniProtKB-UniRule"/>
</dbReference>
<keyword evidence="5 12" id="KW-0378">Hydrolase</keyword>
<dbReference type="GO" id="GO:0019104">
    <property type="term" value="F:DNA N-glycosylase activity"/>
    <property type="evidence" value="ECO:0007669"/>
    <property type="project" value="UniProtKB-UniRule"/>
</dbReference>
<evidence type="ECO:0000256" key="6">
    <source>
        <dbReference type="ARBA" id="ARBA00023004"/>
    </source>
</evidence>
<dbReference type="EC" id="4.2.99.18" evidence="12"/>
<dbReference type="PANTHER" id="PTHR10359">
    <property type="entry name" value="A/G-SPECIFIC ADENINE GLYCOSYLASE/ENDONUCLEASE III"/>
    <property type="match status" value="1"/>
</dbReference>
<dbReference type="FunFam" id="1.10.340.30:FF:000001">
    <property type="entry name" value="Endonuclease III"/>
    <property type="match status" value="1"/>
</dbReference>
<dbReference type="NCBIfam" id="TIGR01083">
    <property type="entry name" value="nth"/>
    <property type="match status" value="1"/>
</dbReference>
<evidence type="ECO:0000313" key="14">
    <source>
        <dbReference type="EMBL" id="KKS06970.1"/>
    </source>
</evidence>
<dbReference type="Pfam" id="PF10576">
    <property type="entry name" value="EndIII_4Fe-2S"/>
    <property type="match status" value="1"/>
</dbReference>
<comment type="catalytic activity">
    <reaction evidence="12">
        <text>2'-deoxyribonucleotide-(2'-deoxyribose 5'-phosphate)-2'-deoxyribonucleotide-DNA = a 3'-end 2'-deoxyribonucleotide-(2,3-dehydro-2,3-deoxyribose 5'-phosphate)-DNA + a 5'-end 5'-phospho-2'-deoxyribonucleoside-DNA + H(+)</text>
        <dbReference type="Rhea" id="RHEA:66592"/>
        <dbReference type="Rhea" id="RHEA-COMP:13180"/>
        <dbReference type="Rhea" id="RHEA-COMP:16897"/>
        <dbReference type="Rhea" id="RHEA-COMP:17067"/>
        <dbReference type="ChEBI" id="CHEBI:15378"/>
        <dbReference type="ChEBI" id="CHEBI:136412"/>
        <dbReference type="ChEBI" id="CHEBI:157695"/>
        <dbReference type="ChEBI" id="CHEBI:167181"/>
        <dbReference type="EC" id="4.2.99.18"/>
    </reaction>
</comment>
<keyword evidence="6 12" id="KW-0408">Iron</keyword>
<dbReference type="InterPro" id="IPR004035">
    <property type="entry name" value="Endouclease-III_FeS-bd_BS"/>
</dbReference>
<sequence length="231" mass="25921">MRIKKALPSRPTKTNWGFFKMDKKEKAEKVALLLQKEHPFPKTELVHSDEYQLAVSVMLSAQTTDKKVNQVTPALFAKFPDWEALASADINEVASLIRQVNFYKGKAQRIIGAARTVLSLYAGALPRDMTKLMKLPGVARKSANVIMQELWGIAEGIVVDTHVSRVSARLGLTSKKDPKKIEEELMNLLSKKYWRNFSGSTVLHGRYVCTARKPKCGECVLNEICPSAYKV</sequence>
<keyword evidence="9 12" id="KW-0234">DNA repair</keyword>
<evidence type="ECO:0000256" key="8">
    <source>
        <dbReference type="ARBA" id="ARBA00023125"/>
    </source>
</evidence>
<dbReference type="InterPro" id="IPR004036">
    <property type="entry name" value="Endonuclease-III-like_CS2"/>
</dbReference>
<dbReference type="GO" id="GO:0046872">
    <property type="term" value="F:metal ion binding"/>
    <property type="evidence" value="ECO:0007669"/>
    <property type="project" value="UniProtKB-KW"/>
</dbReference>
<dbReference type="PIRSF" id="PIRSF001435">
    <property type="entry name" value="Nth"/>
    <property type="match status" value="1"/>
</dbReference>
<dbReference type="AlphaFoldDB" id="A0A0G0W1S1"/>
<dbReference type="PATRIC" id="fig|1619131.3.peg.422"/>
<keyword evidence="14" id="KW-0255">Endonuclease</keyword>
<dbReference type="Pfam" id="PF00730">
    <property type="entry name" value="HhH-GPD"/>
    <property type="match status" value="1"/>
</dbReference>
<dbReference type="GO" id="GO:0051539">
    <property type="term" value="F:4 iron, 4 sulfur cluster binding"/>
    <property type="evidence" value="ECO:0007669"/>
    <property type="project" value="UniProtKB-UniRule"/>
</dbReference>
<dbReference type="InterPro" id="IPR005759">
    <property type="entry name" value="Nth"/>
</dbReference>
<feature type="binding site" evidence="12">
    <location>
        <position position="219"/>
    </location>
    <ligand>
        <name>[4Fe-4S] cluster</name>
        <dbReference type="ChEBI" id="CHEBI:49883"/>
    </ligand>
</feature>
<evidence type="ECO:0000256" key="3">
    <source>
        <dbReference type="ARBA" id="ARBA00022723"/>
    </source>
</evidence>
<dbReference type="InterPro" id="IPR023170">
    <property type="entry name" value="HhH_base_excis_C"/>
</dbReference>
<keyword evidence="11 12" id="KW-0326">Glycosidase</keyword>
<keyword evidence="7 12" id="KW-0411">Iron-sulfur</keyword>
<evidence type="ECO:0000256" key="2">
    <source>
        <dbReference type="ARBA" id="ARBA00022485"/>
    </source>
</evidence>
<dbReference type="InterPro" id="IPR003265">
    <property type="entry name" value="HhH-GPD_domain"/>
</dbReference>
<evidence type="ECO:0000256" key="11">
    <source>
        <dbReference type="ARBA" id="ARBA00023295"/>
    </source>
</evidence>
<feature type="binding site" evidence="12">
    <location>
        <position position="209"/>
    </location>
    <ligand>
        <name>[4Fe-4S] cluster</name>
        <dbReference type="ChEBI" id="CHEBI:49883"/>
    </ligand>
</feature>
<dbReference type="FunFam" id="1.10.1670.10:FF:000001">
    <property type="entry name" value="Endonuclease III"/>
    <property type="match status" value="1"/>
</dbReference>
<comment type="similarity">
    <text evidence="1 12">Belongs to the Nth/MutY family.</text>
</comment>
<evidence type="ECO:0000256" key="7">
    <source>
        <dbReference type="ARBA" id="ARBA00023014"/>
    </source>
</evidence>
<gene>
    <name evidence="12" type="primary">nth</name>
    <name evidence="14" type="ORF">UU59_C0016G0027</name>
</gene>
<evidence type="ECO:0000256" key="5">
    <source>
        <dbReference type="ARBA" id="ARBA00022801"/>
    </source>
</evidence>
<dbReference type="Gene3D" id="1.10.340.30">
    <property type="entry name" value="Hypothetical protein, domain 2"/>
    <property type="match status" value="1"/>
</dbReference>
<comment type="cofactor">
    <cofactor evidence="12">
        <name>[4Fe-4S] cluster</name>
        <dbReference type="ChEBI" id="CHEBI:49883"/>
    </cofactor>
    <text evidence="12">Binds 1 [4Fe-4S] cluster.</text>
</comment>
<evidence type="ECO:0000256" key="10">
    <source>
        <dbReference type="ARBA" id="ARBA00023239"/>
    </source>
</evidence>
<evidence type="ECO:0000256" key="4">
    <source>
        <dbReference type="ARBA" id="ARBA00022763"/>
    </source>
</evidence>
<accession>A0A0G0W1S1</accession>
<dbReference type="GO" id="GO:0006285">
    <property type="term" value="P:base-excision repair, AP site formation"/>
    <property type="evidence" value="ECO:0007669"/>
    <property type="project" value="TreeGrafter"/>
</dbReference>
<feature type="binding site" evidence="12">
    <location>
        <position position="216"/>
    </location>
    <ligand>
        <name>[4Fe-4S] cluster</name>
        <dbReference type="ChEBI" id="CHEBI:49883"/>
    </ligand>
</feature>
<evidence type="ECO:0000313" key="15">
    <source>
        <dbReference type="Proteomes" id="UP000034544"/>
    </source>
</evidence>
<dbReference type="PROSITE" id="PS01155">
    <property type="entry name" value="ENDONUCLEASE_III_2"/>
    <property type="match status" value="1"/>
</dbReference>
<dbReference type="CDD" id="cd00056">
    <property type="entry name" value="ENDO3c"/>
    <property type="match status" value="1"/>
</dbReference>
<dbReference type="Gene3D" id="1.10.1670.10">
    <property type="entry name" value="Helix-hairpin-Helix base-excision DNA repair enzymes (C-terminal)"/>
    <property type="match status" value="1"/>
</dbReference>
<reference evidence="14 15" key="1">
    <citation type="journal article" date="2015" name="Nature">
        <title>rRNA introns, odd ribosomes, and small enigmatic genomes across a large radiation of phyla.</title>
        <authorList>
            <person name="Brown C.T."/>
            <person name="Hug L.A."/>
            <person name="Thomas B.C."/>
            <person name="Sharon I."/>
            <person name="Castelle C.J."/>
            <person name="Singh A."/>
            <person name="Wilkins M.J."/>
            <person name="Williams K.H."/>
            <person name="Banfield J.F."/>
        </authorList>
    </citation>
    <scope>NUCLEOTIDE SEQUENCE [LARGE SCALE GENOMIC DNA]</scope>
</reference>
<keyword evidence="2 12" id="KW-0004">4Fe-4S</keyword>
<proteinExistence type="inferred from homology"/>
<dbReference type="GO" id="GO:0140078">
    <property type="term" value="F:class I DNA-(apurinic or apyrimidinic site) endonuclease activity"/>
    <property type="evidence" value="ECO:0007669"/>
    <property type="project" value="UniProtKB-EC"/>
</dbReference>
<dbReference type="HAMAP" id="MF_00942">
    <property type="entry name" value="Nth"/>
    <property type="match status" value="1"/>
</dbReference>
<dbReference type="PROSITE" id="PS00764">
    <property type="entry name" value="ENDONUCLEASE_III_1"/>
    <property type="match status" value="1"/>
</dbReference>
<feature type="domain" description="HhH-GPD" evidence="13">
    <location>
        <begin position="59"/>
        <end position="207"/>
    </location>
</feature>
<dbReference type="SUPFAM" id="SSF48150">
    <property type="entry name" value="DNA-glycosylase"/>
    <property type="match status" value="1"/>
</dbReference>
<evidence type="ECO:0000256" key="9">
    <source>
        <dbReference type="ARBA" id="ARBA00023204"/>
    </source>
</evidence>
<evidence type="ECO:0000256" key="1">
    <source>
        <dbReference type="ARBA" id="ARBA00008343"/>
    </source>
</evidence>
<dbReference type="Proteomes" id="UP000034544">
    <property type="component" value="Unassembled WGS sequence"/>
</dbReference>
<dbReference type="SMART" id="SM00478">
    <property type="entry name" value="ENDO3c"/>
    <property type="match status" value="1"/>
</dbReference>
<protein>
    <recommendedName>
        <fullName evidence="12">Endonuclease III</fullName>
        <ecNumber evidence="12">4.2.99.18</ecNumber>
    </recommendedName>
    <alternativeName>
        <fullName evidence="12">DNA-(apurinic or apyrimidinic site) lyase</fullName>
    </alternativeName>
</protein>
<comment type="caution">
    <text evidence="14">The sequence shown here is derived from an EMBL/GenBank/DDBJ whole genome shotgun (WGS) entry which is preliminary data.</text>
</comment>
<dbReference type="SMART" id="SM00525">
    <property type="entry name" value="FES"/>
    <property type="match status" value="1"/>
</dbReference>
<comment type="function">
    <text evidence="12">DNA repair enzyme that has both DNA N-glycosylase activity and AP-lyase activity. The DNA N-glycosylase activity releases various damaged pyrimidines from DNA by cleaving the N-glycosidic bond, leaving an AP (apurinic/apyrimidinic) site. The AP-lyase activity cleaves the phosphodiester bond 3' to the AP site by a beta-elimination, leaving a 3'-terminal unsaturated sugar and a product with a terminal 5'-phosphate.</text>
</comment>
<evidence type="ECO:0000259" key="13">
    <source>
        <dbReference type="SMART" id="SM00478"/>
    </source>
</evidence>
<keyword evidence="10 12" id="KW-0456">Lyase</keyword>
<keyword evidence="8 12" id="KW-0238">DNA-binding</keyword>
<evidence type="ECO:0000256" key="12">
    <source>
        <dbReference type="HAMAP-Rule" id="MF_00942"/>
    </source>
</evidence>
<dbReference type="InterPro" id="IPR003651">
    <property type="entry name" value="Endonuclease3_FeS-loop_motif"/>
</dbReference>
<keyword evidence="3 12" id="KW-0479">Metal-binding</keyword>
<dbReference type="InterPro" id="IPR011257">
    <property type="entry name" value="DNA_glycosylase"/>
</dbReference>
<feature type="binding site" evidence="12">
    <location>
        <position position="225"/>
    </location>
    <ligand>
        <name>[4Fe-4S] cluster</name>
        <dbReference type="ChEBI" id="CHEBI:49883"/>
    </ligand>
</feature>
<organism evidence="14 15">
    <name type="scientific">candidate division WWE3 bacterium GW2011_GWE1_41_27</name>
    <dbReference type="NCBI Taxonomy" id="1619131"/>
    <lineage>
        <taxon>Bacteria</taxon>
        <taxon>Katanobacteria</taxon>
    </lineage>
</organism>
<name>A0A0G0W1S1_UNCKA</name>
<keyword evidence="4 12" id="KW-0227">DNA damage</keyword>
<keyword evidence="14" id="KW-0540">Nuclease</keyword>
<dbReference type="PANTHER" id="PTHR10359:SF18">
    <property type="entry name" value="ENDONUCLEASE III"/>
    <property type="match status" value="1"/>
</dbReference>
<dbReference type="EMBL" id="LCBF01000016">
    <property type="protein sequence ID" value="KKS06970.1"/>
    <property type="molecule type" value="Genomic_DNA"/>
</dbReference>